<dbReference type="InterPro" id="IPR029044">
    <property type="entry name" value="Nucleotide-diphossugar_trans"/>
</dbReference>
<dbReference type="Proteomes" id="UP000262954">
    <property type="component" value="Unassembled WGS sequence"/>
</dbReference>
<dbReference type="CDD" id="cd00761">
    <property type="entry name" value="Glyco_tranf_GTA_type"/>
    <property type="match status" value="1"/>
</dbReference>
<name>A0A354M4R3_9BACT</name>
<protein>
    <recommendedName>
        <fullName evidence="1">Glycosyltransferase 2-like domain-containing protein</fullName>
    </recommendedName>
</protein>
<dbReference type="PANTHER" id="PTHR43685:SF2">
    <property type="entry name" value="GLYCOSYLTRANSFERASE 2-LIKE DOMAIN-CONTAINING PROTEIN"/>
    <property type="match status" value="1"/>
</dbReference>
<evidence type="ECO:0000259" key="1">
    <source>
        <dbReference type="Pfam" id="PF00535"/>
    </source>
</evidence>
<dbReference type="SUPFAM" id="SSF53448">
    <property type="entry name" value="Nucleotide-diphospho-sugar transferases"/>
    <property type="match status" value="1"/>
</dbReference>
<proteinExistence type="predicted"/>
<reference evidence="2 3" key="1">
    <citation type="journal article" date="2018" name="Nat. Biotechnol.">
        <title>A standardized bacterial taxonomy based on genome phylogeny substantially revises the tree of life.</title>
        <authorList>
            <person name="Parks D.H."/>
            <person name="Chuvochina M."/>
            <person name="Waite D.W."/>
            <person name="Rinke C."/>
            <person name="Skarshewski A."/>
            <person name="Chaumeil P.A."/>
            <person name="Hugenholtz P."/>
        </authorList>
    </citation>
    <scope>NUCLEOTIDE SEQUENCE [LARGE SCALE GENOMIC DNA]</scope>
    <source>
        <strain evidence="2">UBA11482</strain>
    </source>
</reference>
<dbReference type="Pfam" id="PF00535">
    <property type="entry name" value="Glycos_transf_2"/>
    <property type="match status" value="1"/>
</dbReference>
<evidence type="ECO:0000313" key="3">
    <source>
        <dbReference type="Proteomes" id="UP000262954"/>
    </source>
</evidence>
<dbReference type="EMBL" id="DNWC01000142">
    <property type="protein sequence ID" value="HBJ09502.1"/>
    <property type="molecule type" value="Genomic_DNA"/>
</dbReference>
<dbReference type="InterPro" id="IPR001173">
    <property type="entry name" value="Glyco_trans_2-like"/>
</dbReference>
<sequence>MFNDFCFNTLFSSATRTRKCNMKAKLTLAICMYNAEKYIKETLRCIMAQTMQDFYLLIVNDCSTDKSASLVDNFFAAYPRQYELVNLSKNGGLCAGRRYVEEHAKTRYLLFVDADDCPYPTLVEKLYNKITSDNDLMAVGCHLEYMNSNGGKMNGGIFLGEITKEGFYEKATKEKLIFMQPTAIYDRLLALQVGGHNIMGFPDGKPRYQDLCEDLDLWTRMSDLYKEGKAIVVVPEVLCRYRKHEQALSTNSLGMILRMRHIKTNLKRRRRGEKELSFIEFREKITKEMQAKLEKEAKSADCLRNAYYCLKKGKLISFIKYFSVSIACNPGYLVDKVKHNLLKIK</sequence>
<feature type="domain" description="Glycosyltransferase 2-like" evidence="1">
    <location>
        <begin position="28"/>
        <end position="158"/>
    </location>
</feature>
<dbReference type="AlphaFoldDB" id="A0A354M4R3"/>
<evidence type="ECO:0000313" key="2">
    <source>
        <dbReference type="EMBL" id="HBJ09502.1"/>
    </source>
</evidence>
<dbReference type="Gene3D" id="3.90.550.10">
    <property type="entry name" value="Spore Coat Polysaccharide Biosynthesis Protein SpsA, Chain A"/>
    <property type="match status" value="1"/>
</dbReference>
<accession>A0A354M4R3</accession>
<dbReference type="PANTHER" id="PTHR43685">
    <property type="entry name" value="GLYCOSYLTRANSFERASE"/>
    <property type="match status" value="1"/>
</dbReference>
<comment type="caution">
    <text evidence="2">The sequence shown here is derived from an EMBL/GenBank/DDBJ whole genome shotgun (WGS) entry which is preliminary data.</text>
</comment>
<organism evidence="2 3">
    <name type="scientific">Coprobacter fastidiosus</name>
    <dbReference type="NCBI Taxonomy" id="1099853"/>
    <lineage>
        <taxon>Bacteria</taxon>
        <taxon>Pseudomonadati</taxon>
        <taxon>Bacteroidota</taxon>
        <taxon>Bacteroidia</taxon>
        <taxon>Bacteroidales</taxon>
        <taxon>Barnesiellaceae</taxon>
        <taxon>Coprobacter</taxon>
    </lineage>
</organism>
<gene>
    <name evidence="2" type="ORF">DDY73_10925</name>
</gene>
<dbReference type="InterPro" id="IPR050834">
    <property type="entry name" value="Glycosyltransf_2"/>
</dbReference>